<evidence type="ECO:0000313" key="2">
    <source>
        <dbReference type="EMBL" id="WDZ86353.1"/>
    </source>
</evidence>
<accession>A0ABY7ZTZ4</accession>
<protein>
    <submittedName>
        <fullName evidence="2">Type VII secretion protein EccE</fullName>
    </submittedName>
</protein>
<gene>
    <name evidence="2" type="primary">eccE</name>
    <name evidence="2" type="ORF">PVK37_08105</name>
</gene>
<dbReference type="EMBL" id="CP118615">
    <property type="protein sequence ID" value="WDZ86353.1"/>
    <property type="molecule type" value="Genomic_DNA"/>
</dbReference>
<name>A0ABY7ZTZ4_9ACTN</name>
<proteinExistence type="predicted"/>
<dbReference type="NCBIfam" id="TIGR03923">
    <property type="entry name" value="T7SS_EccE"/>
    <property type="match status" value="1"/>
</dbReference>
<keyword evidence="1" id="KW-1133">Transmembrane helix</keyword>
<evidence type="ECO:0000313" key="3">
    <source>
        <dbReference type="Proteomes" id="UP001219605"/>
    </source>
</evidence>
<feature type="transmembrane region" description="Helical" evidence="1">
    <location>
        <begin position="30"/>
        <end position="48"/>
    </location>
</feature>
<organism evidence="2 3">
    <name type="scientific">Micromonospora cathayae</name>
    <dbReference type="NCBI Taxonomy" id="3028804"/>
    <lineage>
        <taxon>Bacteria</taxon>
        <taxon>Bacillati</taxon>
        <taxon>Actinomycetota</taxon>
        <taxon>Actinomycetes</taxon>
        <taxon>Micromonosporales</taxon>
        <taxon>Micromonosporaceae</taxon>
        <taxon>Micromonospora</taxon>
    </lineage>
</organism>
<reference evidence="2 3" key="1">
    <citation type="submission" date="2023-02" db="EMBL/GenBank/DDBJ databases">
        <authorList>
            <person name="Mo P."/>
        </authorList>
    </citation>
    <scope>NUCLEOTIDE SEQUENCE [LARGE SCALE GENOMIC DNA]</scope>
    <source>
        <strain evidence="2 3">HUAS 3</strain>
    </source>
</reference>
<dbReference type="InterPro" id="IPR021368">
    <property type="entry name" value="T7SS_EccE"/>
</dbReference>
<sequence>MFGIRAGQVVAAQVAVAVVAAAVGRGMLAVGAAVLVAAVLLPVAWLRIRGRWLFEWLAIAVGHLTRRRVLPPAAAPGALLALVAPDASLRAAELAGDPAAVVGDPDGLTALLELADPGGLLGDDPRLLPSPAALLPPVGPESPPLRVQLLFAGSPAPTPGAGGSKVATSYRQLTEGRLPGRERAVLAVRVLRVDGWSDEELRRALSGAVRKVARRLGPAATRPLGGAAALRVLGELAHHDGDQPARESWQVVRLGGLVQSTFRLRRWPDLAAEGGRQLVPRLLGLPTAAVTVAVCAGPRGTDPAVLPVELSVRLAADSPGELSVAEQALRRLVGGLGGEVRRLDGYQLPGFAATLPLARAGLGPALPVGRIDTLELPLGTAGLMIGMNRRGGAVTLRIFRPEATRIFLVGGVRAAQVVALRAMALGARVVVQTARPRAWEPFVRGVGVPGGSIATLPPGRPPGGPAGSPLRPLLLVVDAGPVVADPAPGPGWQATLVVRDELTPADGDALGRSDLAVLQPLDRAEAALAGGALGLGGSAEWLTRIREDMVAVVNRRALRWALLSPTPIESQLIGPPTRR</sequence>
<keyword evidence="1" id="KW-0812">Transmembrane</keyword>
<evidence type="ECO:0000256" key="1">
    <source>
        <dbReference type="SAM" id="Phobius"/>
    </source>
</evidence>
<keyword evidence="3" id="KW-1185">Reference proteome</keyword>
<keyword evidence="1" id="KW-0472">Membrane</keyword>
<dbReference type="Proteomes" id="UP001219605">
    <property type="component" value="Chromosome"/>
</dbReference>